<dbReference type="OrthoDB" id="192832at2759"/>
<dbReference type="PROSITE" id="PS51762">
    <property type="entry name" value="GH16_2"/>
    <property type="match status" value="1"/>
</dbReference>
<dbReference type="SUPFAM" id="SSF49899">
    <property type="entry name" value="Concanavalin A-like lectins/glucanases"/>
    <property type="match status" value="1"/>
</dbReference>
<reference evidence="3 4" key="1">
    <citation type="journal article" date="2021" name="Nat. Commun.">
        <title>Genetic determinants of endophytism in the Arabidopsis root mycobiome.</title>
        <authorList>
            <person name="Mesny F."/>
            <person name="Miyauchi S."/>
            <person name="Thiergart T."/>
            <person name="Pickel B."/>
            <person name="Atanasova L."/>
            <person name="Karlsson M."/>
            <person name="Huettel B."/>
            <person name="Barry K.W."/>
            <person name="Haridas S."/>
            <person name="Chen C."/>
            <person name="Bauer D."/>
            <person name="Andreopoulos W."/>
            <person name="Pangilinan J."/>
            <person name="LaButti K."/>
            <person name="Riley R."/>
            <person name="Lipzen A."/>
            <person name="Clum A."/>
            <person name="Drula E."/>
            <person name="Henrissat B."/>
            <person name="Kohler A."/>
            <person name="Grigoriev I.V."/>
            <person name="Martin F.M."/>
            <person name="Hacquard S."/>
        </authorList>
    </citation>
    <scope>NUCLEOTIDE SEQUENCE [LARGE SCALE GENOMIC DNA]</scope>
    <source>
        <strain evidence="3 4">MPI-CAGE-CH-0241</strain>
    </source>
</reference>
<dbReference type="Gene3D" id="2.60.120.200">
    <property type="match status" value="1"/>
</dbReference>
<dbReference type="GO" id="GO:0009251">
    <property type="term" value="P:glucan catabolic process"/>
    <property type="evidence" value="ECO:0007669"/>
    <property type="project" value="TreeGrafter"/>
</dbReference>
<dbReference type="InterPro" id="IPR013320">
    <property type="entry name" value="ConA-like_dom_sf"/>
</dbReference>
<sequence length="335" mass="37327">MHQLQTYLLLLLVPAIQAQCKAFSLKTTYDASNFFDEFVFRDAKYYDNYGGDPTNGSVNYLSKKDAISEGIARYQKGQVYLAVDHAKVAGLRRKSKTVHGRNSVRLESKGTWNSGIMIADIQHMPGTACGVWPSLWAYNFDEDPVGEIDIIEGINMQDSNDVSLHTCGACKFSKIGGINERTNCNNGGTLSQQCEDGTNYDGCGNTMKTNSYGKGFNDRNGGVYATWLDADFIKIYWWNRANIPKDIKAGRPDPSGWGTPATQFLKGSGCDPSKYFKGLTIIVNISLCGDNINQEIWDDECRQLTGVKTCDSYVANNPKAFKEAYWLFNSIKLYK</sequence>
<dbReference type="PANTHER" id="PTHR10963:SF24">
    <property type="entry name" value="GLYCOSIDASE C21B10.07-RELATED"/>
    <property type="match status" value="1"/>
</dbReference>
<dbReference type="GO" id="GO:0004553">
    <property type="term" value="F:hydrolase activity, hydrolyzing O-glycosyl compounds"/>
    <property type="evidence" value="ECO:0007669"/>
    <property type="project" value="InterPro"/>
</dbReference>
<dbReference type="InterPro" id="IPR050546">
    <property type="entry name" value="Glycosyl_Hydrlase_16"/>
</dbReference>
<dbReference type="CDD" id="cd02181">
    <property type="entry name" value="GH16_fungal_Lam16A_glucanase"/>
    <property type="match status" value="1"/>
</dbReference>
<evidence type="ECO:0000313" key="4">
    <source>
        <dbReference type="Proteomes" id="UP000777438"/>
    </source>
</evidence>
<proteinExistence type="predicted"/>
<evidence type="ECO:0000259" key="2">
    <source>
        <dbReference type="PROSITE" id="PS51762"/>
    </source>
</evidence>
<dbReference type="Proteomes" id="UP000777438">
    <property type="component" value="Unassembled WGS sequence"/>
</dbReference>
<accession>A0A9P8W892</accession>
<gene>
    <name evidence="3" type="ORF">B0T10DRAFT_486422</name>
</gene>
<feature type="signal peptide" evidence="1">
    <location>
        <begin position="1"/>
        <end position="18"/>
    </location>
</feature>
<organism evidence="3 4">
    <name type="scientific">Thelonectria olida</name>
    <dbReference type="NCBI Taxonomy" id="1576542"/>
    <lineage>
        <taxon>Eukaryota</taxon>
        <taxon>Fungi</taxon>
        <taxon>Dikarya</taxon>
        <taxon>Ascomycota</taxon>
        <taxon>Pezizomycotina</taxon>
        <taxon>Sordariomycetes</taxon>
        <taxon>Hypocreomycetidae</taxon>
        <taxon>Hypocreales</taxon>
        <taxon>Nectriaceae</taxon>
        <taxon>Thelonectria</taxon>
    </lineage>
</organism>
<feature type="chain" id="PRO_5040366143" evidence="1">
    <location>
        <begin position="19"/>
        <end position="335"/>
    </location>
</feature>
<dbReference type="InterPro" id="IPR000757">
    <property type="entry name" value="Beta-glucanase-like"/>
</dbReference>
<evidence type="ECO:0000313" key="3">
    <source>
        <dbReference type="EMBL" id="KAH6890671.1"/>
    </source>
</evidence>
<evidence type="ECO:0000256" key="1">
    <source>
        <dbReference type="SAM" id="SignalP"/>
    </source>
</evidence>
<dbReference type="PANTHER" id="PTHR10963">
    <property type="entry name" value="GLYCOSYL HYDROLASE-RELATED"/>
    <property type="match status" value="1"/>
</dbReference>
<keyword evidence="1" id="KW-0732">Signal</keyword>
<keyword evidence="4" id="KW-1185">Reference proteome</keyword>
<protein>
    <submittedName>
        <fullName evidence="3">Concanavalin A-like lectin/glucanase domain-containing protein</fullName>
    </submittedName>
</protein>
<name>A0A9P8W892_9HYPO</name>
<comment type="caution">
    <text evidence="3">The sequence shown here is derived from an EMBL/GenBank/DDBJ whole genome shotgun (WGS) entry which is preliminary data.</text>
</comment>
<feature type="domain" description="GH16" evidence="2">
    <location>
        <begin position="6"/>
        <end position="281"/>
    </location>
</feature>
<dbReference type="EMBL" id="JAGPYM010000009">
    <property type="protein sequence ID" value="KAH6890671.1"/>
    <property type="molecule type" value="Genomic_DNA"/>
</dbReference>
<dbReference type="AlphaFoldDB" id="A0A9P8W892"/>
<dbReference type="Pfam" id="PF26113">
    <property type="entry name" value="GH16_XgeA"/>
    <property type="match status" value="1"/>
</dbReference>